<evidence type="ECO:0000313" key="1">
    <source>
        <dbReference type="EMBL" id="GFR74093.1"/>
    </source>
</evidence>
<protein>
    <submittedName>
        <fullName evidence="1">Uncharacterized protein</fullName>
    </submittedName>
</protein>
<comment type="caution">
    <text evidence="1">The sequence shown here is derived from an EMBL/GenBank/DDBJ whole genome shotgun (WGS) entry which is preliminary data.</text>
</comment>
<gene>
    <name evidence="1" type="ORF">ElyMa_002154100</name>
</gene>
<accession>A0AAV4FKZ4</accession>
<dbReference type="EMBL" id="BMAT01004474">
    <property type="protein sequence ID" value="GFR74093.1"/>
    <property type="molecule type" value="Genomic_DNA"/>
</dbReference>
<dbReference type="Proteomes" id="UP000762676">
    <property type="component" value="Unassembled WGS sequence"/>
</dbReference>
<reference evidence="1 2" key="1">
    <citation type="journal article" date="2021" name="Elife">
        <title>Chloroplast acquisition without the gene transfer in kleptoplastic sea slugs, Plakobranchus ocellatus.</title>
        <authorList>
            <person name="Maeda T."/>
            <person name="Takahashi S."/>
            <person name="Yoshida T."/>
            <person name="Shimamura S."/>
            <person name="Takaki Y."/>
            <person name="Nagai Y."/>
            <person name="Toyoda A."/>
            <person name="Suzuki Y."/>
            <person name="Arimoto A."/>
            <person name="Ishii H."/>
            <person name="Satoh N."/>
            <person name="Nishiyama T."/>
            <person name="Hasebe M."/>
            <person name="Maruyama T."/>
            <person name="Minagawa J."/>
            <person name="Obokata J."/>
            <person name="Shigenobu S."/>
        </authorList>
    </citation>
    <scope>NUCLEOTIDE SEQUENCE [LARGE SCALE GENOMIC DNA]</scope>
</reference>
<evidence type="ECO:0000313" key="2">
    <source>
        <dbReference type="Proteomes" id="UP000762676"/>
    </source>
</evidence>
<dbReference type="AlphaFoldDB" id="A0AAV4FKZ4"/>
<organism evidence="1 2">
    <name type="scientific">Elysia marginata</name>
    <dbReference type="NCBI Taxonomy" id="1093978"/>
    <lineage>
        <taxon>Eukaryota</taxon>
        <taxon>Metazoa</taxon>
        <taxon>Spiralia</taxon>
        <taxon>Lophotrochozoa</taxon>
        <taxon>Mollusca</taxon>
        <taxon>Gastropoda</taxon>
        <taxon>Heterobranchia</taxon>
        <taxon>Euthyneura</taxon>
        <taxon>Panpulmonata</taxon>
        <taxon>Sacoglossa</taxon>
        <taxon>Placobranchoidea</taxon>
        <taxon>Plakobranchidae</taxon>
        <taxon>Elysia</taxon>
    </lineage>
</organism>
<keyword evidence="2" id="KW-1185">Reference proteome</keyword>
<proteinExistence type="predicted"/>
<sequence length="141" mass="15402">MLIQSYKIRPVDPLLFSSNFSPNFTQSRCQNYVTPHAPRLGTGLGVDIFPGLTSIFLSLGGSNWGRDKEGVERSTNQSIVLQSRAAVSHPEPSLRFILQFQSPPVSIRPVISRTWIALCSPQFPPVPHGSSSPSPSAWLAS</sequence>
<name>A0AAV4FKZ4_9GAST</name>